<dbReference type="Proteomes" id="UP000317496">
    <property type="component" value="Chromosome"/>
</dbReference>
<dbReference type="InterPro" id="IPR005110">
    <property type="entry name" value="MoeA_linker/N"/>
</dbReference>
<evidence type="ECO:0000256" key="1">
    <source>
        <dbReference type="ARBA" id="ARBA00002901"/>
    </source>
</evidence>
<dbReference type="PANTHER" id="PTHR10192">
    <property type="entry name" value="MOLYBDOPTERIN BIOSYNTHESIS PROTEIN"/>
    <property type="match status" value="1"/>
</dbReference>
<dbReference type="AlphaFoldDB" id="A0A516H519"/>
<keyword evidence="6" id="KW-0479">Metal-binding</keyword>
<dbReference type="EMBL" id="CP041636">
    <property type="protein sequence ID" value="QDO98894.1"/>
    <property type="molecule type" value="Genomic_DNA"/>
</dbReference>
<accession>A0A516H519</accession>
<evidence type="ECO:0000256" key="2">
    <source>
        <dbReference type="ARBA" id="ARBA00005046"/>
    </source>
</evidence>
<dbReference type="GO" id="GO:0006777">
    <property type="term" value="P:Mo-molybdopterin cofactor biosynthetic process"/>
    <property type="evidence" value="ECO:0007669"/>
    <property type="project" value="UniProtKB-UniRule"/>
</dbReference>
<dbReference type="InterPro" id="IPR005111">
    <property type="entry name" value="MoeA_C_domain_IV"/>
</dbReference>
<keyword evidence="9" id="KW-1185">Reference proteome</keyword>
<keyword evidence="6 8" id="KW-0808">Transferase</keyword>
<comment type="cofactor">
    <cofactor evidence="6">
        <name>Mg(2+)</name>
        <dbReference type="ChEBI" id="CHEBI:18420"/>
    </cofactor>
</comment>
<dbReference type="SUPFAM" id="SSF53218">
    <property type="entry name" value="Molybdenum cofactor biosynthesis proteins"/>
    <property type="match status" value="1"/>
</dbReference>
<dbReference type="InterPro" id="IPR036425">
    <property type="entry name" value="MoaB/Mog-like_dom_sf"/>
</dbReference>
<sequence length="402" mass="42170">MIPVREARSRIVAALPQMAAETVAVSAASGRVLAQDVAARRTQPPFDVSAMDGWACRQADLGSIPAKLKPVGHAAAGGRHDGTVGTGECVRIFTGAPLPDGADAIVIQEDADLAGDILTVREAPKPGQWIRKAGLDFAEGQVLLSAGRLLGPADVALAAAMNVPWLQVRRQPRIAVLATGDELARPGEPIGPNQIVSSNNIGLCALVEANGGVAVDLGIARDTETDLREKAAASAGCDLLLTLGGASVGEHDLIHKILGGGGKSIDFWNIAMRPGKPLMFGRVYLGNGASIPLLGLPGNPVSALVCGHNFLLPAMRAMLGLDWEIRFETAISSADLSENDKREDYLRATLQRQDDGQLVATAFGKQDSSMLRRLSDADCLIVRPSHDPAIKAGMAVPILRLR</sequence>
<name>A0A516H519_9PROT</name>
<dbReference type="InterPro" id="IPR001453">
    <property type="entry name" value="MoaB/Mog_dom"/>
</dbReference>
<dbReference type="SUPFAM" id="SSF63867">
    <property type="entry name" value="MoeA C-terminal domain-like"/>
    <property type="match status" value="1"/>
</dbReference>
<keyword evidence="6" id="KW-0500">Molybdenum</keyword>
<comment type="catalytic activity">
    <reaction evidence="5">
        <text>adenylyl-molybdopterin + molybdate = Mo-molybdopterin + AMP + H(+)</text>
        <dbReference type="Rhea" id="RHEA:35047"/>
        <dbReference type="ChEBI" id="CHEBI:15378"/>
        <dbReference type="ChEBI" id="CHEBI:36264"/>
        <dbReference type="ChEBI" id="CHEBI:62727"/>
        <dbReference type="ChEBI" id="CHEBI:71302"/>
        <dbReference type="ChEBI" id="CHEBI:456215"/>
        <dbReference type="EC" id="2.10.1.1"/>
    </reaction>
</comment>
<dbReference type="Pfam" id="PF03453">
    <property type="entry name" value="MoeA_N"/>
    <property type="match status" value="1"/>
</dbReference>
<dbReference type="SMART" id="SM00852">
    <property type="entry name" value="MoCF_biosynth"/>
    <property type="match status" value="1"/>
</dbReference>
<evidence type="ECO:0000256" key="5">
    <source>
        <dbReference type="ARBA" id="ARBA00047317"/>
    </source>
</evidence>
<evidence type="ECO:0000256" key="4">
    <source>
        <dbReference type="ARBA" id="ARBA00023150"/>
    </source>
</evidence>
<comment type="function">
    <text evidence="1 6">Catalyzes the insertion of molybdate into adenylated molybdopterin with the concomitant release of AMP.</text>
</comment>
<organism evidence="8 9">
    <name type="scientific">Ferrovibrio terrae</name>
    <dbReference type="NCBI Taxonomy" id="2594003"/>
    <lineage>
        <taxon>Bacteria</taxon>
        <taxon>Pseudomonadati</taxon>
        <taxon>Pseudomonadota</taxon>
        <taxon>Alphaproteobacteria</taxon>
        <taxon>Rhodospirillales</taxon>
        <taxon>Rhodospirillaceae</taxon>
        <taxon>Ferrovibrio</taxon>
    </lineage>
</organism>
<comment type="pathway">
    <text evidence="2 6">Cofactor biosynthesis; molybdopterin biosynthesis.</text>
</comment>
<dbReference type="NCBIfam" id="NF045515">
    <property type="entry name" value="Glp_gephyrin"/>
    <property type="match status" value="1"/>
</dbReference>
<dbReference type="UniPathway" id="UPA00344"/>
<reference evidence="8 9" key="1">
    <citation type="submission" date="2019-07" db="EMBL/GenBank/DDBJ databases">
        <title>Genome sequencing for Ferrovibrio sp. K5.</title>
        <authorList>
            <person name="Park S.-J."/>
        </authorList>
    </citation>
    <scope>NUCLEOTIDE SEQUENCE [LARGE SCALE GENOMIC DNA]</scope>
    <source>
        <strain evidence="8 9">K5</strain>
    </source>
</reference>
<dbReference type="PROSITE" id="PS01079">
    <property type="entry name" value="MOCF_BIOSYNTHESIS_2"/>
    <property type="match status" value="1"/>
</dbReference>
<evidence type="ECO:0000256" key="6">
    <source>
        <dbReference type="RuleBase" id="RU365090"/>
    </source>
</evidence>
<dbReference type="SUPFAM" id="SSF63882">
    <property type="entry name" value="MoeA N-terminal region -like"/>
    <property type="match status" value="1"/>
</dbReference>
<dbReference type="PANTHER" id="PTHR10192:SF5">
    <property type="entry name" value="GEPHYRIN"/>
    <property type="match status" value="1"/>
</dbReference>
<gene>
    <name evidence="8" type="ORF">FNB15_17180</name>
</gene>
<evidence type="ECO:0000313" key="8">
    <source>
        <dbReference type="EMBL" id="QDO98894.1"/>
    </source>
</evidence>
<dbReference type="OrthoDB" id="9804758at2"/>
<comment type="similarity">
    <text evidence="3 6">Belongs to the MoeA family.</text>
</comment>
<dbReference type="InterPro" id="IPR008284">
    <property type="entry name" value="MoCF_biosynth_CS"/>
</dbReference>
<dbReference type="GO" id="GO:0061599">
    <property type="term" value="F:molybdopterin molybdotransferase activity"/>
    <property type="evidence" value="ECO:0007669"/>
    <property type="project" value="UniProtKB-UniRule"/>
</dbReference>
<evidence type="ECO:0000313" key="9">
    <source>
        <dbReference type="Proteomes" id="UP000317496"/>
    </source>
</evidence>
<dbReference type="InterPro" id="IPR036135">
    <property type="entry name" value="MoeA_linker/N_sf"/>
</dbReference>
<keyword evidence="6" id="KW-0460">Magnesium</keyword>
<evidence type="ECO:0000259" key="7">
    <source>
        <dbReference type="SMART" id="SM00852"/>
    </source>
</evidence>
<dbReference type="Gene3D" id="3.90.105.10">
    <property type="entry name" value="Molybdopterin biosynthesis moea protein, domain 2"/>
    <property type="match status" value="1"/>
</dbReference>
<dbReference type="Gene3D" id="2.170.190.11">
    <property type="entry name" value="Molybdopterin biosynthesis moea protein, domain 3"/>
    <property type="match status" value="1"/>
</dbReference>
<dbReference type="Gene3D" id="2.40.340.10">
    <property type="entry name" value="MoeA, C-terminal, domain IV"/>
    <property type="match status" value="1"/>
</dbReference>
<dbReference type="EC" id="2.10.1.1" evidence="6"/>
<dbReference type="RefSeq" id="WP_144257891.1">
    <property type="nucleotide sequence ID" value="NZ_CP041636.1"/>
</dbReference>
<dbReference type="GO" id="GO:0005829">
    <property type="term" value="C:cytosol"/>
    <property type="evidence" value="ECO:0007669"/>
    <property type="project" value="TreeGrafter"/>
</dbReference>
<dbReference type="InterPro" id="IPR036688">
    <property type="entry name" value="MoeA_C_domain_IV_sf"/>
</dbReference>
<dbReference type="Gene3D" id="3.40.980.10">
    <property type="entry name" value="MoaB/Mog-like domain"/>
    <property type="match status" value="1"/>
</dbReference>
<dbReference type="Pfam" id="PF00994">
    <property type="entry name" value="MoCF_biosynth"/>
    <property type="match status" value="1"/>
</dbReference>
<dbReference type="InterPro" id="IPR038987">
    <property type="entry name" value="MoeA-like"/>
</dbReference>
<proteinExistence type="inferred from homology"/>
<keyword evidence="4 6" id="KW-0501">Molybdenum cofactor biosynthesis</keyword>
<dbReference type="Pfam" id="PF03454">
    <property type="entry name" value="MoeA_C"/>
    <property type="match status" value="1"/>
</dbReference>
<dbReference type="KEGG" id="fer:FNB15_17180"/>
<dbReference type="GO" id="GO:0046872">
    <property type="term" value="F:metal ion binding"/>
    <property type="evidence" value="ECO:0007669"/>
    <property type="project" value="UniProtKB-UniRule"/>
</dbReference>
<evidence type="ECO:0000256" key="3">
    <source>
        <dbReference type="ARBA" id="ARBA00010763"/>
    </source>
</evidence>
<feature type="domain" description="MoaB/Mog" evidence="7">
    <location>
        <begin position="175"/>
        <end position="317"/>
    </location>
</feature>
<protein>
    <recommendedName>
        <fullName evidence="6">Molybdopterin molybdenumtransferase</fullName>
        <ecNumber evidence="6">2.10.1.1</ecNumber>
    </recommendedName>
</protein>
<dbReference type="CDD" id="cd00887">
    <property type="entry name" value="MoeA"/>
    <property type="match status" value="1"/>
</dbReference>